<dbReference type="EMBL" id="BAHC01000185">
    <property type="protein sequence ID" value="GAB92625.1"/>
    <property type="molecule type" value="Genomic_DNA"/>
</dbReference>
<evidence type="ECO:0000313" key="3">
    <source>
        <dbReference type="Proteomes" id="UP000008363"/>
    </source>
</evidence>
<dbReference type="RefSeq" id="WP_006337301.1">
    <property type="nucleotide sequence ID" value="NZ_BAHC01000185.1"/>
</dbReference>
<protein>
    <submittedName>
        <fullName evidence="2">Uncharacterized protein</fullName>
    </submittedName>
</protein>
<organism evidence="2 3">
    <name type="scientific">Gordonia rhizosphera NBRC 16068</name>
    <dbReference type="NCBI Taxonomy" id="1108045"/>
    <lineage>
        <taxon>Bacteria</taxon>
        <taxon>Bacillati</taxon>
        <taxon>Actinomycetota</taxon>
        <taxon>Actinomycetes</taxon>
        <taxon>Mycobacteriales</taxon>
        <taxon>Gordoniaceae</taxon>
        <taxon>Gordonia</taxon>
    </lineage>
</organism>
<feature type="transmembrane region" description="Helical" evidence="1">
    <location>
        <begin position="132"/>
        <end position="160"/>
    </location>
</feature>
<gene>
    <name evidence="2" type="ORF">GORHZ_185_00410</name>
</gene>
<dbReference type="STRING" id="1108045.GORHZ_185_00410"/>
<dbReference type="Proteomes" id="UP000008363">
    <property type="component" value="Unassembled WGS sequence"/>
</dbReference>
<dbReference type="AlphaFoldDB" id="K6W0D7"/>
<feature type="transmembrane region" description="Helical" evidence="1">
    <location>
        <begin position="94"/>
        <end position="112"/>
    </location>
</feature>
<proteinExistence type="predicted"/>
<evidence type="ECO:0000313" key="2">
    <source>
        <dbReference type="EMBL" id="GAB92625.1"/>
    </source>
</evidence>
<keyword evidence="1" id="KW-0812">Transmembrane</keyword>
<reference evidence="2 3" key="1">
    <citation type="submission" date="2012-08" db="EMBL/GenBank/DDBJ databases">
        <title>Whole genome shotgun sequence of Gordonia rhizosphera NBRC 16068.</title>
        <authorList>
            <person name="Takarada H."/>
            <person name="Isaki S."/>
            <person name="Hosoyama A."/>
            <person name="Tsuchikane K."/>
            <person name="Katsumata H."/>
            <person name="Baba S."/>
            <person name="Ohji S."/>
            <person name="Yamazaki S."/>
            <person name="Fujita N."/>
        </authorList>
    </citation>
    <scope>NUCLEOTIDE SEQUENCE [LARGE SCALE GENOMIC DNA]</scope>
    <source>
        <strain evidence="2 3">NBRC 16068</strain>
    </source>
</reference>
<dbReference type="OrthoDB" id="9846489at2"/>
<comment type="caution">
    <text evidence="2">The sequence shown here is derived from an EMBL/GenBank/DDBJ whole genome shotgun (WGS) entry which is preliminary data.</text>
</comment>
<keyword evidence="1" id="KW-1133">Transmembrane helix</keyword>
<evidence type="ECO:0000256" key="1">
    <source>
        <dbReference type="SAM" id="Phobius"/>
    </source>
</evidence>
<name>K6W0D7_9ACTN</name>
<feature type="transmembrane region" description="Helical" evidence="1">
    <location>
        <begin position="67"/>
        <end position="88"/>
    </location>
</feature>
<keyword evidence="3" id="KW-1185">Reference proteome</keyword>
<accession>K6W0D7</accession>
<feature type="transmembrane region" description="Helical" evidence="1">
    <location>
        <begin position="166"/>
        <end position="185"/>
    </location>
</feature>
<dbReference type="eggNOG" id="ENOG5031Z4R">
    <property type="taxonomic scope" value="Bacteria"/>
</dbReference>
<keyword evidence="1" id="KW-0472">Membrane</keyword>
<sequence>MCCIVAAIMVVVIHRLMPWRSRIDDGGFAPMATRGVPGATAGPAVASAPPVTWLDQRIAVVSWTLRFAALAIALYLIGGAALLIAGVASDTGPTVVWVIRSTLLVVAAAMLLRQASRLRRHGCDPLTIPQIVGCAGLGAGATSLVLVVLDVDLAGFYAISAPLVNGALHGAPALAVVVGLLLLFLRTLPIRRHRNSVNTAVHRPAPTLVVLSVSSPGSSVFDERLAALSSVTMTLSSLPPPPCQSPIAPPKYP</sequence>